<comment type="caution">
    <text evidence="3">The sequence shown here is derived from an EMBL/GenBank/DDBJ whole genome shotgun (WGS) entry which is preliminary data.</text>
</comment>
<reference evidence="3" key="1">
    <citation type="submission" date="2021-06" db="EMBL/GenBank/DDBJ databases">
        <title>Parelaphostrongylus tenuis whole genome reference sequence.</title>
        <authorList>
            <person name="Garwood T.J."/>
            <person name="Larsen P.A."/>
            <person name="Fountain-Jones N.M."/>
            <person name="Garbe J.R."/>
            <person name="Macchietto M.G."/>
            <person name="Kania S.A."/>
            <person name="Gerhold R.W."/>
            <person name="Richards J.E."/>
            <person name="Wolf T.M."/>
        </authorList>
    </citation>
    <scope>NUCLEOTIDE SEQUENCE</scope>
    <source>
        <strain evidence="3">MNPRO001-30</strain>
        <tissue evidence="3">Meninges</tissue>
    </source>
</reference>
<sequence>MNTAHGFCYCALLLTLLEKLTSILTTVSSVLRCPVVVMSSLANEKKKKEVKGSPPQQTSDKRATVDEVKTALKKNAEAALTANLSMESTHNVGGKPAVPAVRKSSEGATDGFGSKPAVPTLKKASSDPTVVLDALEKADTLDPKKASADNKEIVKTKKDTNAILDTHEKPVTLDPKKYLADIRAFPKITKGTLN</sequence>
<feature type="signal peptide" evidence="2">
    <location>
        <begin position="1"/>
        <end position="22"/>
    </location>
</feature>
<feature type="chain" id="PRO_5041941646" evidence="2">
    <location>
        <begin position="23"/>
        <end position="194"/>
    </location>
</feature>
<proteinExistence type="predicted"/>
<feature type="region of interest" description="Disordered" evidence="1">
    <location>
        <begin position="45"/>
        <end position="65"/>
    </location>
</feature>
<evidence type="ECO:0000256" key="1">
    <source>
        <dbReference type="SAM" id="MobiDB-lite"/>
    </source>
</evidence>
<protein>
    <submittedName>
        <fullName evidence="3">Uncharacterized protein</fullName>
    </submittedName>
</protein>
<dbReference type="AlphaFoldDB" id="A0AAD5R8E5"/>
<keyword evidence="2" id="KW-0732">Signal</keyword>
<keyword evidence="4" id="KW-1185">Reference proteome</keyword>
<dbReference type="EMBL" id="JAHQIW010007012">
    <property type="protein sequence ID" value="KAJ1371650.1"/>
    <property type="molecule type" value="Genomic_DNA"/>
</dbReference>
<organism evidence="3 4">
    <name type="scientific">Parelaphostrongylus tenuis</name>
    <name type="common">Meningeal worm</name>
    <dbReference type="NCBI Taxonomy" id="148309"/>
    <lineage>
        <taxon>Eukaryota</taxon>
        <taxon>Metazoa</taxon>
        <taxon>Ecdysozoa</taxon>
        <taxon>Nematoda</taxon>
        <taxon>Chromadorea</taxon>
        <taxon>Rhabditida</taxon>
        <taxon>Rhabditina</taxon>
        <taxon>Rhabditomorpha</taxon>
        <taxon>Strongyloidea</taxon>
        <taxon>Metastrongylidae</taxon>
        <taxon>Parelaphostrongylus</taxon>
    </lineage>
</organism>
<evidence type="ECO:0000256" key="2">
    <source>
        <dbReference type="SAM" id="SignalP"/>
    </source>
</evidence>
<gene>
    <name evidence="3" type="ORF">KIN20_033635</name>
</gene>
<evidence type="ECO:0000313" key="4">
    <source>
        <dbReference type="Proteomes" id="UP001196413"/>
    </source>
</evidence>
<accession>A0AAD5R8E5</accession>
<evidence type="ECO:0000313" key="3">
    <source>
        <dbReference type="EMBL" id="KAJ1371650.1"/>
    </source>
</evidence>
<feature type="region of interest" description="Disordered" evidence="1">
    <location>
        <begin position="88"/>
        <end position="127"/>
    </location>
</feature>
<dbReference type="Proteomes" id="UP001196413">
    <property type="component" value="Unassembled WGS sequence"/>
</dbReference>
<name>A0AAD5R8E5_PARTN</name>